<dbReference type="AlphaFoldDB" id="A0AAD7GJ75"/>
<dbReference type="EMBL" id="JARKIE010000031">
    <property type="protein sequence ID" value="KAJ7697253.1"/>
    <property type="molecule type" value="Genomic_DNA"/>
</dbReference>
<comment type="caution">
    <text evidence="1">The sequence shown here is derived from an EMBL/GenBank/DDBJ whole genome shotgun (WGS) entry which is preliminary data.</text>
</comment>
<gene>
    <name evidence="1" type="ORF">B0H17DRAFT_1130560</name>
</gene>
<reference evidence="1" key="1">
    <citation type="submission" date="2023-03" db="EMBL/GenBank/DDBJ databases">
        <title>Massive genome expansion in bonnet fungi (Mycena s.s.) driven by repeated elements and novel gene families across ecological guilds.</title>
        <authorList>
            <consortium name="Lawrence Berkeley National Laboratory"/>
            <person name="Harder C.B."/>
            <person name="Miyauchi S."/>
            <person name="Viragh M."/>
            <person name="Kuo A."/>
            <person name="Thoen E."/>
            <person name="Andreopoulos B."/>
            <person name="Lu D."/>
            <person name="Skrede I."/>
            <person name="Drula E."/>
            <person name="Henrissat B."/>
            <person name="Morin E."/>
            <person name="Kohler A."/>
            <person name="Barry K."/>
            <person name="LaButti K."/>
            <person name="Morin E."/>
            <person name="Salamov A."/>
            <person name="Lipzen A."/>
            <person name="Mereny Z."/>
            <person name="Hegedus B."/>
            <person name="Baldrian P."/>
            <person name="Stursova M."/>
            <person name="Weitz H."/>
            <person name="Taylor A."/>
            <person name="Grigoriev I.V."/>
            <person name="Nagy L.G."/>
            <person name="Martin F."/>
            <person name="Kauserud H."/>
        </authorList>
    </citation>
    <scope>NUCLEOTIDE SEQUENCE</scope>
    <source>
        <strain evidence="1">CBHHK067</strain>
    </source>
</reference>
<dbReference type="Proteomes" id="UP001221757">
    <property type="component" value="Unassembled WGS sequence"/>
</dbReference>
<sequence>MAAVCATVGTDTSVLQKLARDQEVTPKAVVSSCVARLKPTVRRAGKGGGSVGQSKGVKVGRPLRLKNDRLGSYARCISPEINVEWGVWGASSISGVLNSSTEVKRGYSVEIWSRSAKCALVANTPRVTLSIGLQATQPRLRGAHKPLQETGPRLRLSFTGVISRLPRGVELGGASTRWLEQDMRALEPLLVFRLPYFVH</sequence>
<name>A0AAD7GJ75_MYCRO</name>
<proteinExistence type="predicted"/>
<accession>A0AAD7GJ75</accession>
<evidence type="ECO:0000313" key="2">
    <source>
        <dbReference type="Proteomes" id="UP001221757"/>
    </source>
</evidence>
<protein>
    <submittedName>
        <fullName evidence="1">Uncharacterized protein</fullName>
    </submittedName>
</protein>
<evidence type="ECO:0000313" key="1">
    <source>
        <dbReference type="EMBL" id="KAJ7697253.1"/>
    </source>
</evidence>
<organism evidence="1 2">
    <name type="scientific">Mycena rosella</name>
    <name type="common">Pink bonnet</name>
    <name type="synonym">Agaricus rosellus</name>
    <dbReference type="NCBI Taxonomy" id="1033263"/>
    <lineage>
        <taxon>Eukaryota</taxon>
        <taxon>Fungi</taxon>
        <taxon>Dikarya</taxon>
        <taxon>Basidiomycota</taxon>
        <taxon>Agaricomycotina</taxon>
        <taxon>Agaricomycetes</taxon>
        <taxon>Agaricomycetidae</taxon>
        <taxon>Agaricales</taxon>
        <taxon>Marasmiineae</taxon>
        <taxon>Mycenaceae</taxon>
        <taxon>Mycena</taxon>
    </lineage>
</organism>
<keyword evidence="2" id="KW-1185">Reference proteome</keyword>